<dbReference type="InterPro" id="IPR011079">
    <property type="entry name" value="Ala_racemase_C"/>
</dbReference>
<dbReference type="InterPro" id="IPR000821">
    <property type="entry name" value="Ala_racemase"/>
</dbReference>
<dbReference type="UniPathway" id="UPA00042">
    <property type="reaction ID" value="UER00497"/>
</dbReference>
<dbReference type="HAMAP" id="MF_01201">
    <property type="entry name" value="Ala_racemase"/>
    <property type="match status" value="1"/>
</dbReference>
<evidence type="ECO:0000256" key="1">
    <source>
        <dbReference type="ARBA" id="ARBA00001933"/>
    </source>
</evidence>
<dbReference type="GO" id="GO:0005829">
    <property type="term" value="C:cytosol"/>
    <property type="evidence" value="ECO:0007669"/>
    <property type="project" value="TreeGrafter"/>
</dbReference>
<feature type="binding site" evidence="4 6">
    <location>
        <position position="137"/>
    </location>
    <ligand>
        <name>substrate</name>
    </ligand>
</feature>
<dbReference type="GO" id="GO:0030632">
    <property type="term" value="P:D-alanine biosynthetic process"/>
    <property type="evidence" value="ECO:0007669"/>
    <property type="project" value="UniProtKB-UniRule"/>
</dbReference>
<evidence type="ECO:0000259" key="7">
    <source>
        <dbReference type="SMART" id="SM01005"/>
    </source>
</evidence>
<dbReference type="SMART" id="SM01005">
    <property type="entry name" value="Ala_racemase_C"/>
    <property type="match status" value="1"/>
</dbReference>
<comment type="cofactor">
    <cofactor evidence="1 4 5">
        <name>pyridoxal 5'-phosphate</name>
        <dbReference type="ChEBI" id="CHEBI:597326"/>
    </cofactor>
</comment>
<comment type="similarity">
    <text evidence="4">Belongs to the alanine racemase family.</text>
</comment>
<protein>
    <recommendedName>
        <fullName evidence="4">Alanine racemase</fullName>
        <ecNumber evidence="4">5.1.1.1</ecNumber>
    </recommendedName>
</protein>
<dbReference type="PRINTS" id="PR00992">
    <property type="entry name" value="ALARACEMASE"/>
</dbReference>
<evidence type="ECO:0000256" key="6">
    <source>
        <dbReference type="PIRSR" id="PIRSR600821-52"/>
    </source>
</evidence>
<dbReference type="PANTHER" id="PTHR30511:SF0">
    <property type="entry name" value="ALANINE RACEMASE, CATABOLIC-RELATED"/>
    <property type="match status" value="1"/>
</dbReference>
<accession>A0A1G2DG68</accession>
<feature type="domain" description="Alanine racemase C-terminal" evidence="7">
    <location>
        <begin position="272"/>
        <end position="400"/>
    </location>
</feature>
<dbReference type="STRING" id="1798664.A3C93_04595"/>
<dbReference type="Gene3D" id="2.40.37.10">
    <property type="entry name" value="Lyase, Ornithine Decarboxylase, Chain A, domain 1"/>
    <property type="match status" value="1"/>
</dbReference>
<dbReference type="CDD" id="cd00430">
    <property type="entry name" value="PLPDE_III_AR"/>
    <property type="match status" value="1"/>
</dbReference>
<evidence type="ECO:0000256" key="4">
    <source>
        <dbReference type="HAMAP-Rule" id="MF_01201"/>
    </source>
</evidence>
<name>A0A1G2DG68_9BACT</name>
<dbReference type="SUPFAM" id="SSF50621">
    <property type="entry name" value="Alanine racemase C-terminal domain-like"/>
    <property type="match status" value="1"/>
</dbReference>
<feature type="modified residue" description="N6-(pyridoxal phosphate)lysine" evidence="4 5">
    <location>
        <position position="40"/>
    </location>
</feature>
<dbReference type="GO" id="GO:0030170">
    <property type="term" value="F:pyridoxal phosphate binding"/>
    <property type="evidence" value="ECO:0007669"/>
    <property type="project" value="UniProtKB-UniRule"/>
</dbReference>
<evidence type="ECO:0000313" key="8">
    <source>
        <dbReference type="EMBL" id="OGZ12432.1"/>
    </source>
</evidence>
<feature type="active site" description="Proton acceptor; specific for L-alanine" evidence="4">
    <location>
        <position position="293"/>
    </location>
</feature>
<dbReference type="EMBL" id="MHLO01000018">
    <property type="protein sequence ID" value="OGZ12432.1"/>
    <property type="molecule type" value="Genomic_DNA"/>
</dbReference>
<dbReference type="Proteomes" id="UP000178636">
    <property type="component" value="Unassembled WGS sequence"/>
</dbReference>
<comment type="function">
    <text evidence="4">Catalyzes the interconversion of L-alanine and D-alanine. May also act on other amino acids.</text>
</comment>
<dbReference type="Pfam" id="PF01168">
    <property type="entry name" value="Ala_racemase_N"/>
    <property type="match status" value="2"/>
</dbReference>
<gene>
    <name evidence="8" type="ORF">A3C93_04595</name>
</gene>
<dbReference type="Pfam" id="PF00842">
    <property type="entry name" value="Ala_racemase_C"/>
    <property type="match status" value="1"/>
</dbReference>
<dbReference type="InterPro" id="IPR009006">
    <property type="entry name" value="Ala_racemase/Decarboxylase_C"/>
</dbReference>
<comment type="catalytic activity">
    <reaction evidence="4">
        <text>L-alanine = D-alanine</text>
        <dbReference type="Rhea" id="RHEA:20249"/>
        <dbReference type="ChEBI" id="CHEBI:57416"/>
        <dbReference type="ChEBI" id="CHEBI:57972"/>
        <dbReference type="EC" id="5.1.1.1"/>
    </reaction>
</comment>
<dbReference type="SUPFAM" id="SSF51419">
    <property type="entry name" value="PLP-binding barrel"/>
    <property type="match status" value="1"/>
</dbReference>
<comment type="pathway">
    <text evidence="4">Amino-acid biosynthesis; D-alanine biosynthesis; D-alanine from L-alanine: step 1/1.</text>
</comment>
<evidence type="ECO:0000313" key="9">
    <source>
        <dbReference type="Proteomes" id="UP000178636"/>
    </source>
</evidence>
<dbReference type="PANTHER" id="PTHR30511">
    <property type="entry name" value="ALANINE RACEMASE"/>
    <property type="match status" value="1"/>
</dbReference>
<feature type="active site" description="Proton acceptor; specific for D-alanine" evidence="4">
    <location>
        <position position="40"/>
    </location>
</feature>
<keyword evidence="2 4" id="KW-0663">Pyridoxal phosphate</keyword>
<dbReference type="FunFam" id="3.20.20.10:FF:000002">
    <property type="entry name" value="Alanine racemase"/>
    <property type="match status" value="1"/>
</dbReference>
<organism evidence="8 9">
    <name type="scientific">Candidatus Lloydbacteria bacterium RIFCSPHIGHO2_02_FULL_54_17</name>
    <dbReference type="NCBI Taxonomy" id="1798664"/>
    <lineage>
        <taxon>Bacteria</taxon>
        <taxon>Candidatus Lloydiibacteriota</taxon>
    </lineage>
</organism>
<dbReference type="InterPro" id="IPR001608">
    <property type="entry name" value="Ala_racemase_N"/>
</dbReference>
<dbReference type="GO" id="GO:0008784">
    <property type="term" value="F:alanine racemase activity"/>
    <property type="evidence" value="ECO:0007669"/>
    <property type="project" value="UniProtKB-UniRule"/>
</dbReference>
<dbReference type="Gene3D" id="3.20.20.10">
    <property type="entry name" value="Alanine racemase"/>
    <property type="match status" value="1"/>
</dbReference>
<reference evidence="8 9" key="1">
    <citation type="journal article" date="2016" name="Nat. Commun.">
        <title>Thousands of microbial genomes shed light on interconnected biogeochemical processes in an aquifer system.</title>
        <authorList>
            <person name="Anantharaman K."/>
            <person name="Brown C.T."/>
            <person name="Hug L.A."/>
            <person name="Sharon I."/>
            <person name="Castelle C.J."/>
            <person name="Probst A.J."/>
            <person name="Thomas B.C."/>
            <person name="Singh A."/>
            <person name="Wilkins M.J."/>
            <person name="Karaoz U."/>
            <person name="Brodie E.L."/>
            <person name="Williams K.H."/>
            <person name="Hubbard S.S."/>
            <person name="Banfield J.F."/>
        </authorList>
    </citation>
    <scope>NUCLEOTIDE SEQUENCE [LARGE SCALE GENOMIC DNA]</scope>
</reference>
<evidence type="ECO:0000256" key="3">
    <source>
        <dbReference type="ARBA" id="ARBA00023235"/>
    </source>
</evidence>
<dbReference type="EC" id="5.1.1.1" evidence="4"/>
<evidence type="ECO:0000256" key="2">
    <source>
        <dbReference type="ARBA" id="ARBA00022898"/>
    </source>
</evidence>
<feature type="binding site" evidence="4 6">
    <location>
        <position position="341"/>
    </location>
    <ligand>
        <name>substrate</name>
    </ligand>
</feature>
<dbReference type="AlphaFoldDB" id="A0A1G2DG68"/>
<dbReference type="NCBIfam" id="TIGR00492">
    <property type="entry name" value="alr"/>
    <property type="match status" value="1"/>
</dbReference>
<sequence>MKKTEDLRTWIEIDKKAIAHNYRVFRKRLDKKTKFLAVVKSNAYGHNLLEFGLEMEHLGADWLGVDSLVEARSARKVGVKAPILVLGFTLPIHYREAALQGIRLTISSFAQLEKVLRLKTGGRPLRVHIKVDTGMHRQGFQLEEAPKLLKMLGVRGNGHRGESLARKSLSPSKGSLSSVPFFVEGLYTHFAEAKNPRSGDSTRRQIAEFRTWIKLFRDAGFAPMVHAAATGGALLYPEAHFDMVRIGIGCYGLWPSPEAEHFLGGKLRLMPVLSWRAVVSEVKHVKTGERVGYDFTERLTRDSTLAVVPVGYWHGIPRLCSGRGRVLIKGHTARIVGRVSMDMIVVDVTDIPKVNMGDTATLIGQSGRSDIKAGEIAAYAGTTHYEIVTRLNPLIKKFYK</sequence>
<keyword evidence="3 4" id="KW-0413">Isomerase</keyword>
<proteinExistence type="inferred from homology"/>
<evidence type="ECO:0000256" key="5">
    <source>
        <dbReference type="PIRSR" id="PIRSR600821-50"/>
    </source>
</evidence>
<comment type="caution">
    <text evidence="8">The sequence shown here is derived from an EMBL/GenBank/DDBJ whole genome shotgun (WGS) entry which is preliminary data.</text>
</comment>
<dbReference type="InterPro" id="IPR029066">
    <property type="entry name" value="PLP-binding_barrel"/>
</dbReference>